<proteinExistence type="predicted"/>
<reference evidence="2" key="1">
    <citation type="submission" date="2020-06" db="EMBL/GenBank/DDBJ databases">
        <title>WGS assembly of Ceratodon purpureus strain R40.</title>
        <authorList>
            <person name="Carey S.B."/>
            <person name="Jenkins J."/>
            <person name="Shu S."/>
            <person name="Lovell J.T."/>
            <person name="Sreedasyam A."/>
            <person name="Maumus F."/>
            <person name="Tiley G.P."/>
            <person name="Fernandez-Pozo N."/>
            <person name="Barry K."/>
            <person name="Chen C."/>
            <person name="Wang M."/>
            <person name="Lipzen A."/>
            <person name="Daum C."/>
            <person name="Saski C.A."/>
            <person name="Payton A.C."/>
            <person name="Mcbreen J.C."/>
            <person name="Conrad R.E."/>
            <person name="Kollar L.M."/>
            <person name="Olsson S."/>
            <person name="Huttunen S."/>
            <person name="Landis J.B."/>
            <person name="Wickett N.J."/>
            <person name="Johnson M.G."/>
            <person name="Rensing S.A."/>
            <person name="Grimwood J."/>
            <person name="Schmutz J."/>
            <person name="Mcdaniel S.F."/>
        </authorList>
    </citation>
    <scope>NUCLEOTIDE SEQUENCE</scope>
    <source>
        <strain evidence="2">R40</strain>
    </source>
</reference>
<accession>A0A8T0INY5</accession>
<gene>
    <name evidence="2" type="ORF">KC19_3G230100</name>
</gene>
<dbReference type="EMBL" id="CM026423">
    <property type="protein sequence ID" value="KAG0584717.1"/>
    <property type="molecule type" value="Genomic_DNA"/>
</dbReference>
<dbReference type="Proteomes" id="UP000822688">
    <property type="component" value="Chromosome 3"/>
</dbReference>
<organism evidence="2 3">
    <name type="scientific">Ceratodon purpureus</name>
    <name type="common">Fire moss</name>
    <name type="synonym">Dicranum purpureum</name>
    <dbReference type="NCBI Taxonomy" id="3225"/>
    <lineage>
        <taxon>Eukaryota</taxon>
        <taxon>Viridiplantae</taxon>
        <taxon>Streptophyta</taxon>
        <taxon>Embryophyta</taxon>
        <taxon>Bryophyta</taxon>
        <taxon>Bryophytina</taxon>
        <taxon>Bryopsida</taxon>
        <taxon>Dicranidae</taxon>
        <taxon>Pseudoditrichales</taxon>
        <taxon>Ditrichaceae</taxon>
        <taxon>Ceratodon</taxon>
    </lineage>
</organism>
<protein>
    <submittedName>
        <fullName evidence="2">Uncharacterized protein</fullName>
    </submittedName>
</protein>
<evidence type="ECO:0000256" key="1">
    <source>
        <dbReference type="SAM" id="MobiDB-lite"/>
    </source>
</evidence>
<sequence>MRHHTPPNHPTPIPTIYCPALSRTHSLLHSNNPQSPAPSVTTTDLPAAPPNQAFTFTLQSLANATPELQRPSAGSPLRSRVSSAWSVKHSSDSSGDALQRLSLQSSACLASHCQSAPVREWRLPALRATLRSGGVLLRLLLSTSLSGFRCDDSTLSSLPLALDVAATADDTARGRLSRPGTCYSIIGRCGAGA</sequence>
<name>A0A8T0INY5_CERPU</name>
<feature type="region of interest" description="Disordered" evidence="1">
    <location>
        <begin position="27"/>
        <end position="49"/>
    </location>
</feature>
<keyword evidence="3" id="KW-1185">Reference proteome</keyword>
<dbReference type="AlphaFoldDB" id="A0A8T0INY5"/>
<evidence type="ECO:0000313" key="2">
    <source>
        <dbReference type="EMBL" id="KAG0584717.1"/>
    </source>
</evidence>
<comment type="caution">
    <text evidence="2">The sequence shown here is derived from an EMBL/GenBank/DDBJ whole genome shotgun (WGS) entry which is preliminary data.</text>
</comment>
<feature type="compositionally biased region" description="Polar residues" evidence="1">
    <location>
        <begin position="27"/>
        <end position="44"/>
    </location>
</feature>
<evidence type="ECO:0000313" key="3">
    <source>
        <dbReference type="Proteomes" id="UP000822688"/>
    </source>
</evidence>